<dbReference type="Proteomes" id="UP000216151">
    <property type="component" value="Unassembled WGS sequence"/>
</dbReference>
<feature type="compositionally biased region" description="Polar residues" evidence="1">
    <location>
        <begin position="1"/>
        <end position="12"/>
    </location>
</feature>
<accession>A0A269XU17</accession>
<reference evidence="2 3" key="1">
    <citation type="submission" date="2017-04" db="EMBL/GenBank/DDBJ databases">
        <title>Kefir bacterial isolates.</title>
        <authorList>
            <person name="Kim Y."/>
            <person name="Blasche S."/>
            <person name="Patil K.R."/>
        </authorList>
    </citation>
    <scope>NUCLEOTIDE SEQUENCE [LARGE SCALE GENOMIC DNA]</scope>
    <source>
        <strain evidence="2 3">KR</strain>
    </source>
</reference>
<name>A0A269XU17_9PROT</name>
<keyword evidence="3" id="KW-1185">Reference proteome</keyword>
<dbReference type="AlphaFoldDB" id="A0A269XU17"/>
<proteinExistence type="predicted"/>
<feature type="region of interest" description="Disordered" evidence="1">
    <location>
        <begin position="98"/>
        <end position="117"/>
    </location>
</feature>
<evidence type="ECO:0008006" key="4">
    <source>
        <dbReference type="Google" id="ProtNLM"/>
    </source>
</evidence>
<comment type="caution">
    <text evidence="2">The sequence shown here is derived from an EMBL/GenBank/DDBJ whole genome shotgun (WGS) entry which is preliminary data.</text>
</comment>
<evidence type="ECO:0000313" key="2">
    <source>
        <dbReference type="EMBL" id="PAK76764.1"/>
    </source>
</evidence>
<evidence type="ECO:0000256" key="1">
    <source>
        <dbReference type="SAM" id="MobiDB-lite"/>
    </source>
</evidence>
<dbReference type="RefSeq" id="WP_095350503.1">
    <property type="nucleotide sequence ID" value="NZ_NCXK01000046.1"/>
</dbReference>
<dbReference type="EMBL" id="NCXK01000046">
    <property type="protein sequence ID" value="PAK76764.1"/>
    <property type="molecule type" value="Genomic_DNA"/>
</dbReference>
<feature type="region of interest" description="Disordered" evidence="1">
    <location>
        <begin position="1"/>
        <end position="22"/>
    </location>
</feature>
<sequence>MASTSETPNKAGSSKEEKELRFTAQKKKRLETLLKEKAAREKEIERLLSAQKAEDRKKDTRKKVLAGACFLHALEKGTIPEELAKKILHDGLTKDRDRQMFPDVFSDLTPEKENSTP</sequence>
<evidence type="ECO:0000313" key="3">
    <source>
        <dbReference type="Proteomes" id="UP000216151"/>
    </source>
</evidence>
<organism evidence="2 3">
    <name type="scientific">Acetobacter fabarum</name>
    <dbReference type="NCBI Taxonomy" id="483199"/>
    <lineage>
        <taxon>Bacteria</taxon>
        <taxon>Pseudomonadati</taxon>
        <taxon>Pseudomonadota</taxon>
        <taxon>Alphaproteobacteria</taxon>
        <taxon>Acetobacterales</taxon>
        <taxon>Acetobacteraceae</taxon>
        <taxon>Acetobacter</taxon>
    </lineage>
</organism>
<protein>
    <recommendedName>
        <fullName evidence="4">Mobilization protein</fullName>
    </recommendedName>
</protein>
<gene>
    <name evidence="2" type="ORF">B8X00_13185</name>
</gene>